<keyword evidence="3" id="KW-1185">Reference proteome</keyword>
<accession>A0ABP7ZVJ4</accession>
<keyword evidence="1" id="KW-0812">Transmembrane</keyword>
<gene>
    <name evidence="2" type="ORF">GCM10022287_10680</name>
</gene>
<keyword evidence="1" id="KW-1133">Transmembrane helix</keyword>
<reference evidence="3" key="1">
    <citation type="journal article" date="2019" name="Int. J. Syst. Evol. Microbiol.">
        <title>The Global Catalogue of Microorganisms (GCM) 10K type strain sequencing project: providing services to taxonomists for standard genome sequencing and annotation.</title>
        <authorList>
            <consortium name="The Broad Institute Genomics Platform"/>
            <consortium name="The Broad Institute Genome Sequencing Center for Infectious Disease"/>
            <person name="Wu L."/>
            <person name="Ma J."/>
        </authorList>
    </citation>
    <scope>NUCLEOTIDE SEQUENCE [LARGE SCALE GENOMIC DNA]</scope>
    <source>
        <strain evidence="3">JCM 17591</strain>
    </source>
</reference>
<feature type="transmembrane region" description="Helical" evidence="1">
    <location>
        <begin position="162"/>
        <end position="187"/>
    </location>
</feature>
<dbReference type="InterPro" id="IPR017195">
    <property type="entry name" value="ABC_thiamin-permease_prd"/>
</dbReference>
<feature type="transmembrane region" description="Helical" evidence="1">
    <location>
        <begin position="110"/>
        <end position="128"/>
    </location>
</feature>
<evidence type="ECO:0000256" key="1">
    <source>
        <dbReference type="SAM" id="Phobius"/>
    </source>
</evidence>
<dbReference type="Proteomes" id="UP001501079">
    <property type="component" value="Unassembled WGS sequence"/>
</dbReference>
<dbReference type="Pfam" id="PF09819">
    <property type="entry name" value="ABC_cobalt"/>
    <property type="match status" value="1"/>
</dbReference>
<evidence type="ECO:0000313" key="2">
    <source>
        <dbReference type="EMBL" id="GAA4171415.1"/>
    </source>
</evidence>
<feature type="transmembrane region" description="Helical" evidence="1">
    <location>
        <begin position="24"/>
        <end position="43"/>
    </location>
</feature>
<feature type="transmembrane region" description="Helical" evidence="1">
    <location>
        <begin position="87"/>
        <end position="104"/>
    </location>
</feature>
<name>A0ABP7ZVJ4_9MICO</name>
<protein>
    <submittedName>
        <fullName evidence="2">ECF transporter S component</fullName>
    </submittedName>
</protein>
<organism evidence="2 3">
    <name type="scientific">Gryllotalpicola koreensis</name>
    <dbReference type="NCBI Taxonomy" id="993086"/>
    <lineage>
        <taxon>Bacteria</taxon>
        <taxon>Bacillati</taxon>
        <taxon>Actinomycetota</taxon>
        <taxon>Actinomycetes</taxon>
        <taxon>Micrococcales</taxon>
        <taxon>Microbacteriaceae</taxon>
        <taxon>Gryllotalpicola</taxon>
    </lineage>
</organism>
<proteinExistence type="predicted"/>
<comment type="caution">
    <text evidence="2">The sequence shown here is derived from an EMBL/GenBank/DDBJ whole genome shotgun (WGS) entry which is preliminary data.</text>
</comment>
<dbReference type="RefSeq" id="WP_344752262.1">
    <property type="nucleotide sequence ID" value="NZ_BAABBW010000002.1"/>
</dbReference>
<dbReference type="PIRSF" id="PIRSF037394">
    <property type="entry name" value="ABC_thiamine-permease_YkoE_prd"/>
    <property type="match status" value="1"/>
</dbReference>
<keyword evidence="1" id="KW-0472">Membrane</keyword>
<evidence type="ECO:0000313" key="3">
    <source>
        <dbReference type="Proteomes" id="UP001501079"/>
    </source>
</evidence>
<feature type="transmembrane region" description="Helical" evidence="1">
    <location>
        <begin position="63"/>
        <end position="80"/>
    </location>
</feature>
<sequence length="209" mass="21287">MHATTDSLTAAAPKRARSLKWRPVDIVVAAVLAVAAGIVFWVWDLASNPVGAPIEAALPGLQGIINGPWLFAGVLVGLVVRKPGAALFGELVAASVSALLGTVWGPLTLVSGLVQGLGVEAVFAILLYRRWGLGATLLGGLGAGVGESILDLTVWYPGAKPLFAVLYASSTIVSGIVVAGLGSWLLVKALAKTGALSRFASGREAVARS</sequence>
<feature type="transmembrane region" description="Helical" evidence="1">
    <location>
        <begin position="135"/>
        <end position="156"/>
    </location>
</feature>
<dbReference type="EMBL" id="BAABBW010000002">
    <property type="protein sequence ID" value="GAA4171415.1"/>
    <property type="molecule type" value="Genomic_DNA"/>
</dbReference>